<dbReference type="InterPro" id="IPR006531">
    <property type="entry name" value="Gp5/Vgr_OB"/>
</dbReference>
<dbReference type="EMBL" id="LXSF01000002">
    <property type="protein sequence ID" value="OAM17432.1"/>
    <property type="molecule type" value="Genomic_DNA"/>
</dbReference>
<evidence type="ECO:0000313" key="3">
    <source>
        <dbReference type="Proteomes" id="UP000078003"/>
    </source>
</evidence>
<organism evidence="2 3">
    <name type="scientific">Eikenella corrodens</name>
    <dbReference type="NCBI Taxonomy" id="539"/>
    <lineage>
        <taxon>Bacteria</taxon>
        <taxon>Pseudomonadati</taxon>
        <taxon>Pseudomonadota</taxon>
        <taxon>Betaproteobacteria</taxon>
        <taxon>Neisseriales</taxon>
        <taxon>Neisseriaceae</taxon>
        <taxon>Eikenella</taxon>
    </lineage>
</organism>
<dbReference type="Gene3D" id="2.40.50.230">
    <property type="entry name" value="Gp5 N-terminal domain"/>
    <property type="match status" value="1"/>
</dbReference>
<comment type="caution">
    <text evidence="2">The sequence shown here is derived from an EMBL/GenBank/DDBJ whole genome shotgun (WGS) entry which is preliminary data.</text>
</comment>
<dbReference type="Gene3D" id="6.20.150.10">
    <property type="match status" value="1"/>
</dbReference>
<sequence length="203" mass="20643">MRTHDFTATLQFGTVSAVDAAKHAVRVTVPTLDDIQTDWLPVVSLGAGGNQFYALPDPGALAVCLLDARGEGGVCLGVIYNEQDGTPAADANMWLKKFANGTVISHNRADGQVTVDTPGKVVVKAASKVEIQSPETEITGNATVNGMLTYTAGLTASNGGGGDTASIKGTVRVNGEIILNGIPLSGHVHPGDSGGTTGSMQAG</sequence>
<evidence type="ECO:0000313" key="2">
    <source>
        <dbReference type="EMBL" id="OAM17432.1"/>
    </source>
</evidence>
<feature type="domain" description="Gp5/Type VI secretion system Vgr protein OB-fold" evidence="1">
    <location>
        <begin position="13"/>
        <end position="65"/>
    </location>
</feature>
<accession>A0A1A9RHI6</accession>
<protein>
    <submittedName>
        <fullName evidence="2">Phage baseplate protein</fullName>
    </submittedName>
</protein>
<dbReference type="Gene3D" id="6.20.170.10">
    <property type="match status" value="1"/>
</dbReference>
<dbReference type="Pfam" id="PF04717">
    <property type="entry name" value="Phage_base_V"/>
    <property type="match status" value="1"/>
</dbReference>
<proteinExistence type="predicted"/>
<dbReference type="InterPro" id="IPR037026">
    <property type="entry name" value="Vgr_OB-fold_dom_sf"/>
</dbReference>
<evidence type="ECO:0000259" key="1">
    <source>
        <dbReference type="Pfam" id="PF04717"/>
    </source>
</evidence>
<dbReference type="Proteomes" id="UP000078003">
    <property type="component" value="Unassembled WGS sequence"/>
</dbReference>
<dbReference type="InterPro" id="IPR013046">
    <property type="entry name" value="GpV/Gp45"/>
</dbReference>
<name>A0A1A9RHI6_EIKCO</name>
<dbReference type="NCBIfam" id="TIGR01644">
    <property type="entry name" value="phage_P2_V"/>
    <property type="match status" value="1"/>
</dbReference>
<dbReference type="RefSeq" id="WP_064104205.1">
    <property type="nucleotide sequence ID" value="NZ_LXSF01000002.1"/>
</dbReference>
<reference evidence="3" key="1">
    <citation type="submission" date="2016-05" db="EMBL/GenBank/DDBJ databases">
        <title>Draft genome of Corynebacterium afermentans subsp. afermentans LCDC 88199T.</title>
        <authorList>
            <person name="Bernier A.-M."/>
            <person name="Bernard K."/>
        </authorList>
    </citation>
    <scope>NUCLEOTIDE SEQUENCE [LARGE SCALE GENOMIC DNA]</scope>
    <source>
        <strain evidence="3">NML01-0328</strain>
    </source>
</reference>
<gene>
    <name evidence="2" type="ORF">A7P85_03560</name>
</gene>
<dbReference type="AlphaFoldDB" id="A0A1A9RHI6"/>